<dbReference type="InterPro" id="IPR001926">
    <property type="entry name" value="TrpB-like_PALP"/>
</dbReference>
<evidence type="ECO:0000259" key="10">
    <source>
        <dbReference type="Pfam" id="PF00291"/>
    </source>
</evidence>
<dbReference type="InterPro" id="IPR036052">
    <property type="entry name" value="TrpB-like_PALP_sf"/>
</dbReference>
<dbReference type="FunFam" id="3.40.50.1100:FF:000130">
    <property type="entry name" value="Cysteine synthase"/>
    <property type="match status" value="1"/>
</dbReference>
<reference evidence="11" key="1">
    <citation type="submission" date="2021-01" db="UniProtKB">
        <authorList>
            <consortium name="EnsemblPlants"/>
        </authorList>
    </citation>
    <scope>IDENTIFICATION</scope>
</reference>
<evidence type="ECO:0000256" key="3">
    <source>
        <dbReference type="ARBA" id="ARBA00022605"/>
    </source>
</evidence>
<evidence type="ECO:0000256" key="6">
    <source>
        <dbReference type="ARBA" id="ARBA00023192"/>
    </source>
</evidence>
<feature type="binding site" evidence="7">
    <location>
        <position position="270"/>
    </location>
    <ligand>
        <name>pyridoxal 5'-phosphate</name>
        <dbReference type="ChEBI" id="CHEBI:597326"/>
    </ligand>
</feature>
<feature type="binding site" evidence="7">
    <location>
        <position position="78"/>
    </location>
    <ligand>
        <name>pyridoxal 5'-phosphate</name>
        <dbReference type="ChEBI" id="CHEBI:597326"/>
    </ligand>
</feature>
<dbReference type="GO" id="GO:0006535">
    <property type="term" value="P:cysteine biosynthetic process from serine"/>
    <property type="evidence" value="ECO:0007669"/>
    <property type="project" value="UniProtKB-UniRule"/>
</dbReference>
<sequence>MAKRGIAKDLGELVGNTPMVYLNKAADGCAARIAAKLESKGPCSSVKDRIAFSMIKDAEDKGLITPGKSVLIEATSGNTGIALAAFGAARGYRVILVMPAWMSIERRVILLAYGAELILTDPDMDIDKEFEVVDELVKNTPNGINLNQFLNYANPNIHYETTGPEIWEASEGQVDILVAGVGTGGTVTGTGKFLKEQNPELQIIAVEPTESAVLSGGTCGHHRIQGLGVGFVPKILDVSLLDEVIPVMFDEAIETAKLIAAKEGLLIGISSGAAAAAAIKVAKRPENAGKLIAVIFPSNGERYLSSELFKSERKLAEHMTWAS</sequence>
<proteinExistence type="inferred from homology"/>
<dbReference type="EC" id="2.5.1.47" evidence="9"/>
<dbReference type="Gene3D" id="3.40.50.1100">
    <property type="match status" value="2"/>
</dbReference>
<dbReference type="GO" id="GO:0004124">
    <property type="term" value="F:cysteine synthase activity"/>
    <property type="evidence" value="ECO:0007669"/>
    <property type="project" value="UniProtKB-UniRule"/>
</dbReference>
<name>A0A7N0VGI1_KALFE</name>
<evidence type="ECO:0000313" key="11">
    <source>
        <dbReference type="EnsemblPlants" id="Kaladp0761s0003.1.v1.1"/>
    </source>
</evidence>
<dbReference type="Pfam" id="PF00291">
    <property type="entry name" value="PALP"/>
    <property type="match status" value="1"/>
</dbReference>
<dbReference type="EnsemblPlants" id="Kaladp0761s0003.1.v1.1">
    <property type="protein sequence ID" value="Kaladp0761s0003.1.v1.1"/>
    <property type="gene ID" value="Kaladp0761s0003.v1.1"/>
</dbReference>
<dbReference type="Proteomes" id="UP000594263">
    <property type="component" value="Unplaced"/>
</dbReference>
<dbReference type="InterPro" id="IPR050214">
    <property type="entry name" value="Cys_Synth/Cystath_Beta-Synth"/>
</dbReference>
<organism evidence="11 12">
    <name type="scientific">Kalanchoe fedtschenkoi</name>
    <name type="common">Lavender scallops</name>
    <name type="synonym">South American air plant</name>
    <dbReference type="NCBI Taxonomy" id="63787"/>
    <lineage>
        <taxon>Eukaryota</taxon>
        <taxon>Viridiplantae</taxon>
        <taxon>Streptophyta</taxon>
        <taxon>Embryophyta</taxon>
        <taxon>Tracheophyta</taxon>
        <taxon>Spermatophyta</taxon>
        <taxon>Magnoliopsida</taxon>
        <taxon>eudicotyledons</taxon>
        <taxon>Gunneridae</taxon>
        <taxon>Pentapetalae</taxon>
        <taxon>Saxifragales</taxon>
        <taxon>Crassulaceae</taxon>
        <taxon>Kalanchoe</taxon>
    </lineage>
</organism>
<dbReference type="InterPro" id="IPR005859">
    <property type="entry name" value="CysK"/>
</dbReference>
<dbReference type="OMA" id="EIDWQLS"/>
<dbReference type="Gramene" id="Kaladp0761s0003.1.v1.1">
    <property type="protein sequence ID" value="Kaladp0761s0003.1.v1.1"/>
    <property type="gene ID" value="Kaladp0761s0003.v1.1"/>
</dbReference>
<comment type="catalytic activity">
    <reaction evidence="9">
        <text>O-acetyl-L-serine + hydrogen sulfide = L-cysteine + acetate</text>
        <dbReference type="Rhea" id="RHEA:14829"/>
        <dbReference type="ChEBI" id="CHEBI:29919"/>
        <dbReference type="ChEBI" id="CHEBI:30089"/>
        <dbReference type="ChEBI" id="CHEBI:35235"/>
        <dbReference type="ChEBI" id="CHEBI:58340"/>
        <dbReference type="EC" id="2.5.1.47"/>
    </reaction>
</comment>
<keyword evidence="12" id="KW-1185">Reference proteome</keyword>
<dbReference type="InterPro" id="IPR005856">
    <property type="entry name" value="Cys_synth"/>
</dbReference>
<evidence type="ECO:0000256" key="1">
    <source>
        <dbReference type="ARBA" id="ARBA00001933"/>
    </source>
</evidence>
<evidence type="ECO:0000256" key="7">
    <source>
        <dbReference type="PIRSR" id="PIRSR605856-50"/>
    </source>
</evidence>
<dbReference type="SUPFAM" id="SSF53686">
    <property type="entry name" value="Tryptophan synthase beta subunit-like PLP-dependent enzymes"/>
    <property type="match status" value="1"/>
</dbReference>
<dbReference type="FunFam" id="3.40.50.1100:FF:000006">
    <property type="entry name" value="Cysteine synthase"/>
    <property type="match status" value="1"/>
</dbReference>
<evidence type="ECO:0000256" key="9">
    <source>
        <dbReference type="RuleBase" id="RU003985"/>
    </source>
</evidence>
<comment type="similarity">
    <text evidence="2 9">Belongs to the cysteine synthase/cystathionine beta-synthase family.</text>
</comment>
<evidence type="ECO:0000256" key="8">
    <source>
        <dbReference type="PIRSR" id="PIRSR605856-51"/>
    </source>
</evidence>
<evidence type="ECO:0000313" key="12">
    <source>
        <dbReference type="Proteomes" id="UP000594263"/>
    </source>
</evidence>
<dbReference type="PANTHER" id="PTHR10314">
    <property type="entry name" value="CYSTATHIONINE BETA-SYNTHASE"/>
    <property type="match status" value="1"/>
</dbReference>
<feature type="binding site" evidence="7">
    <location>
        <begin position="182"/>
        <end position="186"/>
    </location>
    <ligand>
        <name>pyridoxal 5'-phosphate</name>
        <dbReference type="ChEBI" id="CHEBI:597326"/>
    </ligand>
</feature>
<accession>A0A7N0VGI1</accession>
<evidence type="ECO:0000256" key="2">
    <source>
        <dbReference type="ARBA" id="ARBA00007103"/>
    </source>
</evidence>
<evidence type="ECO:0000256" key="4">
    <source>
        <dbReference type="ARBA" id="ARBA00022679"/>
    </source>
</evidence>
<keyword evidence="5 7" id="KW-0663">Pyridoxal phosphate</keyword>
<keyword evidence="3 9" id="KW-0028">Amino-acid biosynthesis</keyword>
<protein>
    <recommendedName>
        <fullName evidence="9">Cysteine synthase</fullName>
        <ecNumber evidence="9">2.5.1.47</ecNumber>
    </recommendedName>
</protein>
<dbReference type="AlphaFoldDB" id="A0A7N0VGI1"/>
<feature type="domain" description="Tryptophan synthase beta chain-like PALP" evidence="10">
    <location>
        <begin position="13"/>
        <end position="297"/>
    </location>
</feature>
<comment type="cofactor">
    <cofactor evidence="1 7 9">
        <name>pyridoxal 5'-phosphate</name>
        <dbReference type="ChEBI" id="CHEBI:597326"/>
    </cofactor>
</comment>
<feature type="modified residue" description="N6-(pyridoxal phosphate)lysine" evidence="8">
    <location>
        <position position="47"/>
    </location>
</feature>
<keyword evidence="4 9" id="KW-0808">Transferase</keyword>
<keyword evidence="6 9" id="KW-0198">Cysteine biosynthesis</keyword>
<dbReference type="CDD" id="cd01561">
    <property type="entry name" value="CBS_like"/>
    <property type="match status" value="1"/>
</dbReference>
<dbReference type="NCBIfam" id="TIGR01139">
    <property type="entry name" value="cysK"/>
    <property type="match status" value="1"/>
</dbReference>
<evidence type="ECO:0000256" key="5">
    <source>
        <dbReference type="ARBA" id="ARBA00022898"/>
    </source>
</evidence>
<dbReference type="InterPro" id="IPR001216">
    <property type="entry name" value="P-phosphate_BS"/>
</dbReference>
<dbReference type="PROSITE" id="PS00901">
    <property type="entry name" value="CYS_SYNTHASE"/>
    <property type="match status" value="1"/>
</dbReference>
<dbReference type="NCBIfam" id="TIGR01136">
    <property type="entry name" value="cysKM"/>
    <property type="match status" value="1"/>
</dbReference>